<dbReference type="Gene3D" id="1.20.1720.10">
    <property type="entry name" value="Multidrug resistance protein D"/>
    <property type="match status" value="1"/>
</dbReference>
<evidence type="ECO:0000256" key="1">
    <source>
        <dbReference type="ARBA" id="ARBA00022692"/>
    </source>
</evidence>
<feature type="transmembrane region" description="Helical" evidence="4">
    <location>
        <begin position="229"/>
        <end position="253"/>
    </location>
</feature>
<dbReference type="Proteomes" id="UP000294881">
    <property type="component" value="Unassembled WGS sequence"/>
</dbReference>
<sequence length="370" mass="38473">MAVALFFDSLAPLFPQIAKSYNISDGTFQAMLGASYVAFAFSQLISVFIINLVGPSRTSSLSCLYLGLAAILLCLIQNSHVFGAVLLSMFAINSMGSNATRVALRQATSDAAYKKIYAWATGAVEIKQIAMPLIAGALSAAFGWRVAMTALVTPVVVAGVSIELIDRRQPEKTVRAKTCVPDHSGWKTLLTMPAFVKPTLIAAAFQIAFSPLSARLPFLLANEARLTPTMVGLVLSASTSAVAGGLFVSGYLAPRWPGKALMQTGAMIMMAGAVTMLFGRMLGVCCAIAATIVVQAAFGFIIPPCSGDALSASEQHRITASAIFGFVQAIVAGLSIAIVGASGLAKTSAITILPAMAVATIVAIMAVIRD</sequence>
<comment type="caution">
    <text evidence="5">The sequence shown here is derived from an EMBL/GenBank/DDBJ whole genome shotgun (WGS) entry which is preliminary data.</text>
</comment>
<protein>
    <submittedName>
        <fullName evidence="5">Putative MFS family arabinose efflux permease</fullName>
    </submittedName>
</protein>
<keyword evidence="1 4" id="KW-0812">Transmembrane</keyword>
<name>A0A4R2GYF1_9HYPH</name>
<feature type="transmembrane region" description="Helical" evidence="4">
    <location>
        <begin position="142"/>
        <end position="165"/>
    </location>
</feature>
<keyword evidence="6" id="KW-1185">Reference proteome</keyword>
<dbReference type="SUPFAM" id="SSF103473">
    <property type="entry name" value="MFS general substrate transporter"/>
    <property type="match status" value="1"/>
</dbReference>
<accession>A0A4R2GYF1</accession>
<evidence type="ECO:0000256" key="3">
    <source>
        <dbReference type="ARBA" id="ARBA00023136"/>
    </source>
</evidence>
<organism evidence="5 6">
    <name type="scientific">Camelimonas lactis</name>
    <dbReference type="NCBI Taxonomy" id="659006"/>
    <lineage>
        <taxon>Bacteria</taxon>
        <taxon>Pseudomonadati</taxon>
        <taxon>Pseudomonadota</taxon>
        <taxon>Alphaproteobacteria</taxon>
        <taxon>Hyphomicrobiales</taxon>
        <taxon>Chelatococcaceae</taxon>
        <taxon>Camelimonas</taxon>
    </lineage>
</organism>
<evidence type="ECO:0000256" key="2">
    <source>
        <dbReference type="ARBA" id="ARBA00022989"/>
    </source>
</evidence>
<dbReference type="Pfam" id="PF07690">
    <property type="entry name" value="MFS_1"/>
    <property type="match status" value="1"/>
</dbReference>
<dbReference type="InterPro" id="IPR011701">
    <property type="entry name" value="MFS"/>
</dbReference>
<dbReference type="GO" id="GO:0022857">
    <property type="term" value="F:transmembrane transporter activity"/>
    <property type="evidence" value="ECO:0007669"/>
    <property type="project" value="InterPro"/>
</dbReference>
<evidence type="ECO:0000256" key="4">
    <source>
        <dbReference type="SAM" id="Phobius"/>
    </source>
</evidence>
<dbReference type="AlphaFoldDB" id="A0A4R2GYF1"/>
<feature type="transmembrane region" description="Helical" evidence="4">
    <location>
        <begin position="30"/>
        <end position="53"/>
    </location>
</feature>
<proteinExistence type="predicted"/>
<feature type="transmembrane region" description="Helical" evidence="4">
    <location>
        <begin position="65"/>
        <end position="92"/>
    </location>
</feature>
<keyword evidence="2 4" id="KW-1133">Transmembrane helix</keyword>
<gene>
    <name evidence="5" type="ORF">EV666_101295</name>
</gene>
<feature type="transmembrane region" description="Helical" evidence="4">
    <location>
        <begin position="265"/>
        <end position="298"/>
    </location>
</feature>
<keyword evidence="3 4" id="KW-0472">Membrane</keyword>
<reference evidence="5 6" key="1">
    <citation type="submission" date="2019-03" db="EMBL/GenBank/DDBJ databases">
        <title>Genomic Encyclopedia of Type Strains, Phase IV (KMG-IV): sequencing the most valuable type-strain genomes for metagenomic binning, comparative biology and taxonomic classification.</title>
        <authorList>
            <person name="Goeker M."/>
        </authorList>
    </citation>
    <scope>NUCLEOTIDE SEQUENCE [LARGE SCALE GENOMIC DNA]</scope>
    <source>
        <strain evidence="5 6">DSM 22958</strain>
    </source>
</reference>
<dbReference type="InterPro" id="IPR036259">
    <property type="entry name" value="MFS_trans_sf"/>
</dbReference>
<dbReference type="EMBL" id="SLWL01000001">
    <property type="protein sequence ID" value="TCO16045.1"/>
    <property type="molecule type" value="Genomic_DNA"/>
</dbReference>
<feature type="transmembrane region" description="Helical" evidence="4">
    <location>
        <begin position="318"/>
        <end position="341"/>
    </location>
</feature>
<feature type="transmembrane region" description="Helical" evidence="4">
    <location>
        <begin position="348"/>
        <end position="368"/>
    </location>
</feature>
<feature type="transmembrane region" description="Helical" evidence="4">
    <location>
        <begin position="186"/>
        <end position="209"/>
    </location>
</feature>
<evidence type="ECO:0000313" key="6">
    <source>
        <dbReference type="Proteomes" id="UP000294881"/>
    </source>
</evidence>
<evidence type="ECO:0000313" key="5">
    <source>
        <dbReference type="EMBL" id="TCO16045.1"/>
    </source>
</evidence>